<organism evidence="2 3">
    <name type="scientific">Taibaiella chishuiensis</name>
    <dbReference type="NCBI Taxonomy" id="1434707"/>
    <lineage>
        <taxon>Bacteria</taxon>
        <taxon>Pseudomonadati</taxon>
        <taxon>Bacteroidota</taxon>
        <taxon>Chitinophagia</taxon>
        <taxon>Chitinophagales</taxon>
        <taxon>Chitinophagaceae</taxon>
        <taxon>Taibaiella</taxon>
    </lineage>
</organism>
<keyword evidence="3" id="KW-1185">Reference proteome</keyword>
<comment type="caution">
    <text evidence="2">The sequence shown here is derived from an EMBL/GenBank/DDBJ whole genome shotgun (WGS) entry which is preliminary data.</text>
</comment>
<feature type="transmembrane region" description="Helical" evidence="1">
    <location>
        <begin position="15"/>
        <end position="36"/>
    </location>
</feature>
<evidence type="ECO:0000313" key="2">
    <source>
        <dbReference type="EMBL" id="PSK90445.1"/>
    </source>
</evidence>
<keyword evidence="1" id="KW-1133">Transmembrane helix</keyword>
<reference evidence="2 3" key="1">
    <citation type="submission" date="2018-03" db="EMBL/GenBank/DDBJ databases">
        <title>Genomic Encyclopedia of Type Strains, Phase III (KMG-III): the genomes of soil and plant-associated and newly described type strains.</title>
        <authorList>
            <person name="Whitman W."/>
        </authorList>
    </citation>
    <scope>NUCLEOTIDE SEQUENCE [LARGE SCALE GENOMIC DNA]</scope>
    <source>
        <strain evidence="2 3">CGMCC 1.12700</strain>
    </source>
</reference>
<sequence length="52" mass="6040">MKFTNYLKDIDHVSIYPLLSLVLFTAIFLFVIIYVFSADKSKMNDKANIPLK</sequence>
<dbReference type="RefSeq" id="WP_106524317.1">
    <property type="nucleotide sequence ID" value="NZ_PYGD01000008.1"/>
</dbReference>
<evidence type="ECO:0000313" key="3">
    <source>
        <dbReference type="Proteomes" id="UP000240572"/>
    </source>
</evidence>
<keyword evidence="1" id="KW-0812">Transmembrane</keyword>
<name>A0A2P8CZP8_9BACT</name>
<protein>
    <submittedName>
        <fullName evidence="2">Cbb3-type cytochrome oxidase component FixQ</fullName>
    </submittedName>
</protein>
<evidence type="ECO:0000256" key="1">
    <source>
        <dbReference type="SAM" id="Phobius"/>
    </source>
</evidence>
<dbReference type="EMBL" id="PYGD01000008">
    <property type="protein sequence ID" value="PSK90445.1"/>
    <property type="molecule type" value="Genomic_DNA"/>
</dbReference>
<dbReference type="Proteomes" id="UP000240572">
    <property type="component" value="Unassembled WGS sequence"/>
</dbReference>
<accession>A0A2P8CZP8</accession>
<gene>
    <name evidence="2" type="ORF">B0I18_108176</name>
</gene>
<keyword evidence="1" id="KW-0472">Membrane</keyword>
<dbReference type="OrthoDB" id="965798at2"/>
<dbReference type="AlphaFoldDB" id="A0A2P8CZP8"/>
<proteinExistence type="predicted"/>